<proteinExistence type="inferred from homology"/>
<reference evidence="2 3" key="1">
    <citation type="submission" date="2019-08" db="EMBL/GenBank/DDBJ databases">
        <title>Genome of Psychroserpens burtonensis ACAM 167.</title>
        <authorList>
            <person name="Bowman J.P."/>
        </authorList>
    </citation>
    <scope>NUCLEOTIDE SEQUENCE [LARGE SCALE GENOMIC DNA]</scope>
    <source>
        <strain evidence="2 3">ACAM 167</strain>
    </source>
</reference>
<dbReference type="Gene3D" id="3.40.50.2020">
    <property type="match status" value="1"/>
</dbReference>
<evidence type="ECO:0000313" key="2">
    <source>
        <dbReference type="EMBL" id="TXE15817.1"/>
    </source>
</evidence>
<dbReference type="EMBL" id="VOSB01000024">
    <property type="protein sequence ID" value="TXE15817.1"/>
    <property type="molecule type" value="Genomic_DNA"/>
</dbReference>
<dbReference type="PANTHER" id="PTHR47505">
    <property type="entry name" value="DNA UTILIZATION PROTEIN YHGH"/>
    <property type="match status" value="1"/>
</dbReference>
<dbReference type="STRING" id="1123037.GCA_000425305_03170"/>
<dbReference type="InterPro" id="IPR000836">
    <property type="entry name" value="PRTase_dom"/>
</dbReference>
<protein>
    <submittedName>
        <fullName evidence="2">ComF family protein</fullName>
    </submittedName>
</protein>
<evidence type="ECO:0000256" key="1">
    <source>
        <dbReference type="ARBA" id="ARBA00008007"/>
    </source>
</evidence>
<dbReference type="AlphaFoldDB" id="A0A5C7B4C8"/>
<organism evidence="2 3">
    <name type="scientific">Psychroserpens burtonensis</name>
    <dbReference type="NCBI Taxonomy" id="49278"/>
    <lineage>
        <taxon>Bacteria</taxon>
        <taxon>Pseudomonadati</taxon>
        <taxon>Bacteroidota</taxon>
        <taxon>Flavobacteriia</taxon>
        <taxon>Flavobacteriales</taxon>
        <taxon>Flavobacteriaceae</taxon>
        <taxon>Psychroserpens</taxon>
    </lineage>
</organism>
<accession>A0A5C7B4C8</accession>
<dbReference type="SUPFAM" id="SSF53271">
    <property type="entry name" value="PRTase-like"/>
    <property type="match status" value="1"/>
</dbReference>
<dbReference type="InterPro" id="IPR029057">
    <property type="entry name" value="PRTase-like"/>
</dbReference>
<dbReference type="RefSeq" id="WP_028872867.1">
    <property type="nucleotide sequence ID" value="NZ_VOSB01000024.1"/>
</dbReference>
<dbReference type="OrthoDB" id="9779910at2"/>
<comment type="similarity">
    <text evidence="1">Belongs to the ComF/GntX family.</text>
</comment>
<gene>
    <name evidence="2" type="ORF">ES692_15085</name>
</gene>
<evidence type="ECO:0000313" key="3">
    <source>
        <dbReference type="Proteomes" id="UP000321938"/>
    </source>
</evidence>
<name>A0A5C7B4C8_9FLAO</name>
<sequence>MIKNLLNLFFPEVCRACSNHLSDNELQICTNCRHDLPLTNFHSDPENAVHKMLYGRVKLEQATALLHFSKKGIVQQLMHNLKYRGHEEVGQLLGEWLGDELKMLDAYSNIDVVIPVPLHKHKLRSRGFNQVDKFGIAIAAALNADFNDSVLIKTTNTKTQVFKDRLKRNSSDHSNFKIINGTTLENKHILIVDDIITTGATIEDCANILLEINDIRLSLATMSITD</sequence>
<comment type="caution">
    <text evidence="2">The sequence shown here is derived from an EMBL/GenBank/DDBJ whole genome shotgun (WGS) entry which is preliminary data.</text>
</comment>
<dbReference type="InterPro" id="IPR051910">
    <property type="entry name" value="ComF/GntX_DNA_util-trans"/>
</dbReference>
<dbReference type="PANTHER" id="PTHR47505:SF1">
    <property type="entry name" value="DNA UTILIZATION PROTEIN YHGH"/>
    <property type="match status" value="1"/>
</dbReference>
<dbReference type="CDD" id="cd06223">
    <property type="entry name" value="PRTases_typeI"/>
    <property type="match status" value="1"/>
</dbReference>
<keyword evidence="3" id="KW-1185">Reference proteome</keyword>
<dbReference type="Proteomes" id="UP000321938">
    <property type="component" value="Unassembled WGS sequence"/>
</dbReference>